<comment type="subcellular location">
    <subcellularLocation>
        <location evidence="1 8">Cell membrane</location>
        <topology evidence="1 8">Multi-pass membrane protein</topology>
    </subcellularLocation>
</comment>
<keyword evidence="10" id="KW-1185">Reference proteome</keyword>
<dbReference type="GO" id="GO:0043025">
    <property type="term" value="C:neuronal cell body"/>
    <property type="evidence" value="ECO:0007669"/>
    <property type="project" value="TreeGrafter"/>
</dbReference>
<keyword evidence="4 8" id="KW-1133">Transmembrane helix</keyword>
<dbReference type="OrthoDB" id="6478931at2759"/>
<feature type="transmembrane region" description="Helical" evidence="8">
    <location>
        <begin position="73"/>
        <end position="96"/>
    </location>
</feature>
<evidence type="ECO:0000256" key="6">
    <source>
        <dbReference type="ARBA" id="ARBA00023170"/>
    </source>
</evidence>
<accession>A0A9J6CF61</accession>
<keyword evidence="6 8" id="KW-0675">Receptor</keyword>
<sequence length="388" mass="45000">MSLFVSLLTHKKQWTFLETIDQVDKTLTKEFSVITPRKLTRIIAWSVIIFINMMLIMLCMLTYYVFETLQIPSLTLVATILLANLPYGAVIVQFAFSSNAIKRRFYYINNIFRQLASNNIPKVFDLCSKNEKNERHTATISLHEIYSIYGSYHTRKNIPNKGYNVKEEFNKEIKKLTSQLEKREEGIFEQYKRKDLIEVAEFKITKLSTVESTLDHLTKLVDLHDDLLDCISLQNQILSFQVLLIIAQIFAFGVITFFSLYRTMMNQQSNILAVSNVFWILLYSFILYVIMNFASDCVYEGKFTGTAVHKVINKLSNYHNVDSRIIEKLSIISHQLTMRVPDISCGLFSFDWELLFSIISATCIYLIFLMQFDEANTNEQASNIPTTA</sequence>
<dbReference type="AlphaFoldDB" id="A0A9J6CF61"/>
<evidence type="ECO:0000256" key="7">
    <source>
        <dbReference type="ARBA" id="ARBA00023224"/>
    </source>
</evidence>
<gene>
    <name evidence="9" type="ORF">PVAND_010078</name>
</gene>
<dbReference type="InterPro" id="IPR013604">
    <property type="entry name" value="7TM_chemorcpt"/>
</dbReference>
<proteinExistence type="inferred from homology"/>
<evidence type="ECO:0000313" key="10">
    <source>
        <dbReference type="Proteomes" id="UP001107558"/>
    </source>
</evidence>
<evidence type="ECO:0000256" key="5">
    <source>
        <dbReference type="ARBA" id="ARBA00023136"/>
    </source>
</evidence>
<protein>
    <recommendedName>
        <fullName evidence="8">Gustatory receptor</fullName>
    </recommendedName>
</protein>
<reference evidence="9" key="1">
    <citation type="submission" date="2021-03" db="EMBL/GenBank/DDBJ databases">
        <title>Chromosome level genome of the anhydrobiotic midge Polypedilum vanderplanki.</title>
        <authorList>
            <person name="Yoshida Y."/>
            <person name="Kikawada T."/>
            <person name="Gusev O."/>
        </authorList>
    </citation>
    <scope>NUCLEOTIDE SEQUENCE</scope>
    <source>
        <strain evidence="9">NIAS01</strain>
        <tissue evidence="9">Whole body or cell culture</tissue>
    </source>
</reference>
<comment type="function">
    <text evidence="8">Gustatory receptor which mediates acceptance or avoidance behavior, depending on its substrates.</text>
</comment>
<dbReference type="GO" id="GO:0007635">
    <property type="term" value="P:chemosensory behavior"/>
    <property type="evidence" value="ECO:0007669"/>
    <property type="project" value="TreeGrafter"/>
</dbReference>
<dbReference type="Proteomes" id="UP001107558">
    <property type="component" value="Chromosome 1"/>
</dbReference>
<feature type="transmembrane region" description="Helical" evidence="8">
    <location>
        <begin position="238"/>
        <end position="261"/>
    </location>
</feature>
<dbReference type="PANTHER" id="PTHR21143:SF104">
    <property type="entry name" value="GUSTATORY RECEPTOR 8A-RELATED"/>
    <property type="match status" value="1"/>
</dbReference>
<evidence type="ECO:0000256" key="8">
    <source>
        <dbReference type="RuleBase" id="RU363108"/>
    </source>
</evidence>
<dbReference type="Pfam" id="PF08395">
    <property type="entry name" value="7tm_7"/>
    <property type="match status" value="1"/>
</dbReference>
<dbReference type="GO" id="GO:0008049">
    <property type="term" value="P:male courtship behavior"/>
    <property type="evidence" value="ECO:0007669"/>
    <property type="project" value="TreeGrafter"/>
</dbReference>
<evidence type="ECO:0000256" key="1">
    <source>
        <dbReference type="ARBA" id="ARBA00004651"/>
    </source>
</evidence>
<feature type="transmembrane region" description="Helical" evidence="8">
    <location>
        <begin position="273"/>
        <end position="294"/>
    </location>
</feature>
<evidence type="ECO:0000256" key="2">
    <source>
        <dbReference type="ARBA" id="ARBA00022475"/>
    </source>
</evidence>
<comment type="similarity">
    <text evidence="8">Belongs to the insect chemoreceptor superfamily. Gustatory receptor (GR) family.</text>
</comment>
<comment type="caution">
    <text evidence="9">The sequence shown here is derived from an EMBL/GenBank/DDBJ whole genome shotgun (WGS) entry which is preliminary data.</text>
</comment>
<dbReference type="GO" id="GO:0030425">
    <property type="term" value="C:dendrite"/>
    <property type="evidence" value="ECO:0007669"/>
    <property type="project" value="TreeGrafter"/>
</dbReference>
<dbReference type="GO" id="GO:0005886">
    <property type="term" value="C:plasma membrane"/>
    <property type="evidence" value="ECO:0007669"/>
    <property type="project" value="UniProtKB-SubCell"/>
</dbReference>
<name>A0A9J6CF61_POLVA</name>
<evidence type="ECO:0000256" key="3">
    <source>
        <dbReference type="ARBA" id="ARBA00022692"/>
    </source>
</evidence>
<dbReference type="GO" id="GO:0050909">
    <property type="term" value="P:sensory perception of taste"/>
    <property type="evidence" value="ECO:0007669"/>
    <property type="project" value="InterPro"/>
</dbReference>
<keyword evidence="3 8" id="KW-0812">Transmembrane</keyword>
<organism evidence="9 10">
    <name type="scientific">Polypedilum vanderplanki</name>
    <name type="common">Sleeping chironomid midge</name>
    <dbReference type="NCBI Taxonomy" id="319348"/>
    <lineage>
        <taxon>Eukaryota</taxon>
        <taxon>Metazoa</taxon>
        <taxon>Ecdysozoa</taxon>
        <taxon>Arthropoda</taxon>
        <taxon>Hexapoda</taxon>
        <taxon>Insecta</taxon>
        <taxon>Pterygota</taxon>
        <taxon>Neoptera</taxon>
        <taxon>Endopterygota</taxon>
        <taxon>Diptera</taxon>
        <taxon>Nematocera</taxon>
        <taxon>Chironomoidea</taxon>
        <taxon>Chironomidae</taxon>
        <taxon>Chironominae</taxon>
        <taxon>Polypedilum</taxon>
        <taxon>Polypedilum</taxon>
    </lineage>
</organism>
<feature type="transmembrane region" description="Helical" evidence="8">
    <location>
        <begin position="354"/>
        <end position="372"/>
    </location>
</feature>
<keyword evidence="7 8" id="KW-0807">Transducer</keyword>
<evidence type="ECO:0000313" key="9">
    <source>
        <dbReference type="EMBL" id="KAG5680581.1"/>
    </source>
</evidence>
<comment type="caution">
    <text evidence="8">Lacks conserved residue(s) required for the propagation of feature annotation.</text>
</comment>
<dbReference type="EMBL" id="JADBJN010000001">
    <property type="protein sequence ID" value="KAG5680581.1"/>
    <property type="molecule type" value="Genomic_DNA"/>
</dbReference>
<keyword evidence="5 8" id="KW-0472">Membrane</keyword>
<evidence type="ECO:0000256" key="4">
    <source>
        <dbReference type="ARBA" id="ARBA00022989"/>
    </source>
</evidence>
<keyword evidence="2 8" id="KW-1003">Cell membrane</keyword>
<dbReference type="PANTHER" id="PTHR21143">
    <property type="entry name" value="INVERTEBRATE GUSTATORY RECEPTOR"/>
    <property type="match status" value="1"/>
</dbReference>
<feature type="transmembrane region" description="Helical" evidence="8">
    <location>
        <begin position="42"/>
        <end position="66"/>
    </location>
</feature>
<dbReference type="GO" id="GO:0007165">
    <property type="term" value="P:signal transduction"/>
    <property type="evidence" value="ECO:0007669"/>
    <property type="project" value="UniProtKB-KW"/>
</dbReference>
<dbReference type="GO" id="GO:0030424">
    <property type="term" value="C:axon"/>
    <property type="evidence" value="ECO:0007669"/>
    <property type="project" value="TreeGrafter"/>
</dbReference>